<protein>
    <submittedName>
        <fullName evidence="3">FecR domain-containing protein</fullName>
    </submittedName>
</protein>
<keyword evidence="1" id="KW-1133">Transmembrane helix</keyword>
<dbReference type="Gene3D" id="2.60.120.1440">
    <property type="match status" value="1"/>
</dbReference>
<gene>
    <name evidence="3" type="ORF">J0A67_00255</name>
</gene>
<dbReference type="PIRSF" id="PIRSF018266">
    <property type="entry name" value="FecR"/>
    <property type="match status" value="1"/>
</dbReference>
<name>A0ABS3BJQ1_9BACT</name>
<dbReference type="RefSeq" id="WP_206567269.1">
    <property type="nucleotide sequence ID" value="NZ_JAFKCW010000001.1"/>
</dbReference>
<comment type="caution">
    <text evidence="3">The sequence shown here is derived from an EMBL/GenBank/DDBJ whole genome shotgun (WGS) entry which is preliminary data.</text>
</comment>
<dbReference type="EMBL" id="JAFKCW010000001">
    <property type="protein sequence ID" value="MBN7799265.1"/>
    <property type="molecule type" value="Genomic_DNA"/>
</dbReference>
<keyword evidence="1" id="KW-0472">Membrane</keyword>
<feature type="transmembrane region" description="Helical" evidence="1">
    <location>
        <begin position="103"/>
        <end position="121"/>
    </location>
</feature>
<evidence type="ECO:0000259" key="2">
    <source>
        <dbReference type="Pfam" id="PF04773"/>
    </source>
</evidence>
<keyword evidence="1" id="KW-0812">Transmembrane</keyword>
<dbReference type="Pfam" id="PF04773">
    <property type="entry name" value="FecR"/>
    <property type="match status" value="1"/>
</dbReference>
<keyword evidence="4" id="KW-1185">Reference proteome</keyword>
<dbReference type="InterPro" id="IPR006860">
    <property type="entry name" value="FecR"/>
</dbReference>
<organism evidence="3 4">
    <name type="scientific">Algoriphagus aestuariicola</name>
    <dbReference type="NCBI Taxonomy" id="1852016"/>
    <lineage>
        <taxon>Bacteria</taxon>
        <taxon>Pseudomonadati</taxon>
        <taxon>Bacteroidota</taxon>
        <taxon>Cytophagia</taxon>
        <taxon>Cytophagales</taxon>
        <taxon>Cyclobacteriaceae</taxon>
        <taxon>Algoriphagus</taxon>
    </lineage>
</organism>
<evidence type="ECO:0000313" key="3">
    <source>
        <dbReference type="EMBL" id="MBN7799265.1"/>
    </source>
</evidence>
<evidence type="ECO:0000313" key="4">
    <source>
        <dbReference type="Proteomes" id="UP000664698"/>
    </source>
</evidence>
<dbReference type="InterPro" id="IPR012373">
    <property type="entry name" value="Ferrdict_sens_TM"/>
</dbReference>
<accession>A0ABS3BJQ1</accession>
<proteinExistence type="predicted"/>
<feature type="domain" description="FecR protein" evidence="2">
    <location>
        <begin position="130"/>
        <end position="224"/>
    </location>
</feature>
<reference evidence="3 4" key="1">
    <citation type="submission" date="2021-03" db="EMBL/GenBank/DDBJ databases">
        <title>novel species isolated from a fishpond in China.</title>
        <authorList>
            <person name="Lu H."/>
            <person name="Cai Z."/>
        </authorList>
    </citation>
    <scope>NUCLEOTIDE SEQUENCE [LARGE SCALE GENOMIC DNA]</scope>
    <source>
        <strain evidence="3 4">JCM 31546</strain>
    </source>
</reference>
<evidence type="ECO:0000256" key="1">
    <source>
        <dbReference type="SAM" id="Phobius"/>
    </source>
</evidence>
<sequence>MDRFSDSEPSYPLQRFLEDPLFQDWVLRPDQSLEDYWRKWISENPASQSQIKEARKILHEINTPPFQLGEGDIQGVWKKIQQDIHPQSLLVVKKSAIRHFRPASAAACFAVVACIALFFFLDQGPGKVVHQTGNGETLAIILPDSSEVMLNANSILTYSKDWDAMEIREVWVEGEAFFDVRHLEGHQPFKVYPASGVEVEVLGTRFNVYHRKNHTKVLLSEGNVTMNFTDSPKPSKILMSPGDLVEYDRQKIQKKRVNPEPYVSWTRKVLQLESTSLAEMVRMAEENYGMTVKVGTGVDLAQSASGSMPLSDGASFMQLTARVFNVQVAYRDSVYYIE</sequence>
<dbReference type="PANTHER" id="PTHR30273">
    <property type="entry name" value="PERIPLASMIC SIGNAL SENSOR AND SIGMA FACTOR ACTIVATOR FECR-RELATED"/>
    <property type="match status" value="1"/>
</dbReference>
<dbReference type="Proteomes" id="UP000664698">
    <property type="component" value="Unassembled WGS sequence"/>
</dbReference>
<dbReference type="PANTHER" id="PTHR30273:SF2">
    <property type="entry name" value="PROTEIN FECR"/>
    <property type="match status" value="1"/>
</dbReference>